<evidence type="ECO:0000256" key="1">
    <source>
        <dbReference type="ARBA" id="ARBA00010254"/>
    </source>
</evidence>
<dbReference type="PANTHER" id="PTHR10744:SF9">
    <property type="entry name" value="40S RIBOSOMAL PROTEIN S11-RELATED"/>
    <property type="match status" value="1"/>
</dbReference>
<dbReference type="InterPro" id="IPR000266">
    <property type="entry name" value="Ribosomal_uS17"/>
</dbReference>
<reference evidence="4" key="1">
    <citation type="journal article" date="2015" name="ISME J.">
        <title>Aquifer environment selects for microbial species cohorts in sediment and groundwater.</title>
        <authorList>
            <person name="Hug L.A."/>
            <person name="Thomas B.C."/>
            <person name="Brown C.T."/>
            <person name="Frischkorn K.R."/>
            <person name="Williams K.H."/>
            <person name="Tringe S.G."/>
            <person name="Banfield J.F."/>
        </authorList>
    </citation>
    <scope>NUCLEOTIDE SEQUENCE</scope>
</reference>
<dbReference type="InterPro" id="IPR019979">
    <property type="entry name" value="Ribosomal_uS17_CS"/>
</dbReference>
<dbReference type="Gene3D" id="2.40.50.1000">
    <property type="match status" value="1"/>
</dbReference>
<evidence type="ECO:0000256" key="2">
    <source>
        <dbReference type="ARBA" id="ARBA00022980"/>
    </source>
</evidence>
<keyword evidence="3" id="KW-0687">Ribonucleoprotein</keyword>
<dbReference type="InterPro" id="IPR012340">
    <property type="entry name" value="NA-bd_OB-fold"/>
</dbReference>
<sequence>MKAKEKTEKKMSKKEEKNIAGAACSDPDCHVHGNLKARGRFFEGKVIKKFYKRVVIDFERTVYIKKYERYKKSRTKIHARLPNCMKDSINLGDYIRVQECRPLSKIIHFVVINKIRDAEVKK</sequence>
<dbReference type="CDD" id="cd00364">
    <property type="entry name" value="Ribosomal_uS17"/>
    <property type="match status" value="1"/>
</dbReference>
<dbReference type="Pfam" id="PF00366">
    <property type="entry name" value="Ribosomal_S17"/>
    <property type="match status" value="1"/>
</dbReference>
<dbReference type="GO" id="GO:0006412">
    <property type="term" value="P:translation"/>
    <property type="evidence" value="ECO:0007669"/>
    <property type="project" value="InterPro"/>
</dbReference>
<dbReference type="PANTHER" id="PTHR10744">
    <property type="entry name" value="40S RIBOSOMAL PROTEIN S11 FAMILY MEMBER"/>
    <property type="match status" value="1"/>
</dbReference>
<name>A0A0H4T327_9ARCH</name>
<dbReference type="GO" id="GO:0003735">
    <property type="term" value="F:structural constituent of ribosome"/>
    <property type="evidence" value="ECO:0007669"/>
    <property type="project" value="InterPro"/>
</dbReference>
<evidence type="ECO:0000256" key="3">
    <source>
        <dbReference type="ARBA" id="ARBA00023274"/>
    </source>
</evidence>
<keyword evidence="2 4" id="KW-0689">Ribosomal protein</keyword>
<proteinExistence type="inferred from homology"/>
<dbReference type="AlphaFoldDB" id="A0A0H4T327"/>
<evidence type="ECO:0000313" key="4">
    <source>
        <dbReference type="EMBL" id="AKQ01095.1"/>
    </source>
</evidence>
<accession>A0A0H4T327</accession>
<dbReference type="EMBL" id="KT006950">
    <property type="protein sequence ID" value="AKQ01095.1"/>
    <property type="molecule type" value="Genomic_DNA"/>
</dbReference>
<dbReference type="PROSITE" id="PS00056">
    <property type="entry name" value="RIBOSOMAL_S17"/>
    <property type="match status" value="1"/>
</dbReference>
<dbReference type="GO" id="GO:0022627">
    <property type="term" value="C:cytosolic small ribosomal subunit"/>
    <property type="evidence" value="ECO:0007669"/>
    <property type="project" value="TreeGrafter"/>
</dbReference>
<dbReference type="SUPFAM" id="SSF50249">
    <property type="entry name" value="Nucleic acid-binding proteins"/>
    <property type="match status" value="1"/>
</dbReference>
<protein>
    <submittedName>
        <fullName evidence="4">30S ribosomal protein S17, small subunit ribosomal protein S17</fullName>
    </submittedName>
</protein>
<comment type="similarity">
    <text evidence="1">Belongs to the universal ribosomal protein uS17 family.</text>
</comment>
<organism evidence="4">
    <name type="scientific">uncultured archaeon Rifle_16ft_4_minimus_1461</name>
    <dbReference type="NCBI Taxonomy" id="1665151"/>
    <lineage>
        <taxon>Archaea</taxon>
        <taxon>environmental samples</taxon>
    </lineage>
</organism>